<dbReference type="InterPro" id="IPR009003">
    <property type="entry name" value="Peptidase_S1_PA"/>
</dbReference>
<dbReference type="OrthoDB" id="9758917at2"/>
<dbReference type="InterPro" id="IPR001478">
    <property type="entry name" value="PDZ"/>
</dbReference>
<dbReference type="SMART" id="SM00228">
    <property type="entry name" value="PDZ"/>
    <property type="match status" value="2"/>
</dbReference>
<feature type="active site" description="Charge relay system" evidence="14">
    <location>
        <position position="233"/>
    </location>
</feature>
<feature type="chain" id="PRO_5038727549" description="Probable periplasmic serine endoprotease DegP-like" evidence="16">
    <location>
        <begin position="44"/>
        <end position="494"/>
    </location>
</feature>
<dbReference type="KEGG" id="hdi:HDIA_0023"/>
<dbReference type="Pfam" id="PF13180">
    <property type="entry name" value="PDZ_2"/>
    <property type="match status" value="2"/>
</dbReference>
<comment type="subcellular location">
    <subcellularLocation>
        <location evidence="2">Periplasm</location>
    </subcellularLocation>
</comment>
<dbReference type="Gene3D" id="2.40.10.120">
    <property type="match status" value="1"/>
</dbReference>
<feature type="binding site" evidence="15">
    <location>
        <begin position="231"/>
        <end position="233"/>
    </location>
    <ligand>
        <name>substrate</name>
    </ligand>
</feature>
<dbReference type="EC" id="3.4.21.107" evidence="4"/>
<evidence type="ECO:0000256" key="5">
    <source>
        <dbReference type="ARBA" id="ARBA00013958"/>
    </source>
</evidence>
<name>A0A2C9CZZ0_9HYPH</name>
<evidence type="ECO:0000256" key="10">
    <source>
        <dbReference type="ARBA" id="ARBA00022801"/>
    </source>
</evidence>
<evidence type="ECO:0000256" key="8">
    <source>
        <dbReference type="ARBA" id="ARBA00022737"/>
    </source>
</evidence>
<evidence type="ECO:0000313" key="18">
    <source>
        <dbReference type="EMBL" id="SON53564.1"/>
    </source>
</evidence>
<evidence type="ECO:0000256" key="15">
    <source>
        <dbReference type="PIRSR" id="PIRSR611782-2"/>
    </source>
</evidence>
<dbReference type="PRINTS" id="PR00834">
    <property type="entry name" value="PROTEASES2C"/>
</dbReference>
<feature type="binding site" evidence="15">
    <location>
        <position position="129"/>
    </location>
    <ligand>
        <name>substrate</name>
    </ligand>
</feature>
<dbReference type="InterPro" id="IPR036034">
    <property type="entry name" value="PDZ_sf"/>
</dbReference>
<evidence type="ECO:0000256" key="1">
    <source>
        <dbReference type="ARBA" id="ARBA00001772"/>
    </source>
</evidence>
<evidence type="ECO:0000256" key="13">
    <source>
        <dbReference type="ARBA" id="ARBA00032850"/>
    </source>
</evidence>
<evidence type="ECO:0000256" key="11">
    <source>
        <dbReference type="ARBA" id="ARBA00022825"/>
    </source>
</evidence>
<dbReference type="SUPFAM" id="SSF50156">
    <property type="entry name" value="PDZ domain-like"/>
    <property type="match status" value="2"/>
</dbReference>
<sequence>MQTEQKPKLLGRRGRIAAAAAACLLTTALVAPALLPATSPAEAALPGVDFSALAQQVLPAVVNVSTTQKVAQAGFQMPNFPTGTPFDDFFKQFGNGQFGHGGKDREVTETALGSGFIIDPDGFIVTNNHVVGDATDIKVTLQDGTEMPAKLIGRDKKTDLALLKVEPKKPLPSVSFAAADEIKVGEAVMAVGNPFGLGGTVTAGIVSARGRDIHSGPFDDYIQTDAAINKGNSGGPLFDMNGHVIGINTAIFSPSGGSVGIGFAIPSTLAQPIVQEIRDKGSVSRGWLGVAIQPLTDDLAASMGLKNTDGALVANVTDDSPAKKAGIESGDVITGVSGQPVKEFRDVARLVAAVPPGTDTKIEVLRNGSPMTVSVDVGKMPNQETASADDNGSPSDTGSYGLALGPITPDVANELNISPDTRGAVIMQVEPGSPAADQGLRPGDVILRVGGRQVADASDAAKALNAAKGDKKPVLVQIERDGSQRFLALSSKAA</sequence>
<dbReference type="PANTHER" id="PTHR22939:SF130">
    <property type="entry name" value="PERIPLASMIC SERINE ENDOPROTEASE DEGP-LIKE-RELATED"/>
    <property type="match status" value="1"/>
</dbReference>
<keyword evidence="7 16" id="KW-0732">Signal</keyword>
<feature type="active site" description="Charge relay system" evidence="14">
    <location>
        <position position="129"/>
    </location>
</feature>
<feature type="binding site" evidence="15">
    <location>
        <position position="159"/>
    </location>
    <ligand>
        <name>substrate</name>
    </ligand>
</feature>
<dbReference type="PANTHER" id="PTHR22939">
    <property type="entry name" value="SERINE PROTEASE FAMILY S1C HTRA-RELATED"/>
    <property type="match status" value="1"/>
</dbReference>
<feature type="domain" description="PDZ" evidence="17">
    <location>
        <begin position="395"/>
        <end position="482"/>
    </location>
</feature>
<evidence type="ECO:0000256" key="14">
    <source>
        <dbReference type="PIRSR" id="PIRSR611782-1"/>
    </source>
</evidence>
<evidence type="ECO:0000256" key="16">
    <source>
        <dbReference type="SAM" id="SignalP"/>
    </source>
</evidence>
<dbReference type="PROSITE" id="PS50106">
    <property type="entry name" value="PDZ"/>
    <property type="match status" value="2"/>
</dbReference>
<evidence type="ECO:0000259" key="17">
    <source>
        <dbReference type="PROSITE" id="PS50106"/>
    </source>
</evidence>
<proteinExistence type="inferred from homology"/>
<protein>
    <recommendedName>
        <fullName evidence="5">Probable periplasmic serine endoprotease DegP-like</fullName>
        <ecNumber evidence="4">3.4.21.107</ecNumber>
    </recommendedName>
    <alternativeName>
        <fullName evidence="13">Protease Do</fullName>
    </alternativeName>
</protein>
<accession>A0A2C9CZZ0</accession>
<keyword evidence="12" id="KW-0346">Stress response</keyword>
<reference evidence="19" key="1">
    <citation type="submission" date="2017-09" db="EMBL/GenBank/DDBJ databases">
        <title>Genome sequence of Nannocystis excedens DSM 71.</title>
        <authorList>
            <person name="Blom J."/>
        </authorList>
    </citation>
    <scope>NUCLEOTIDE SEQUENCE [LARGE SCALE GENOMIC DNA]</scope>
    <source>
        <strain evidence="19">type strain: E19</strain>
    </source>
</reference>
<dbReference type="CDD" id="cd10839">
    <property type="entry name" value="cpPDZ1_DegP-like"/>
    <property type="match status" value="1"/>
</dbReference>
<evidence type="ECO:0000256" key="4">
    <source>
        <dbReference type="ARBA" id="ARBA00013035"/>
    </source>
</evidence>
<evidence type="ECO:0000256" key="9">
    <source>
        <dbReference type="ARBA" id="ARBA00022764"/>
    </source>
</evidence>
<dbReference type="EMBL" id="LT960614">
    <property type="protein sequence ID" value="SON53564.1"/>
    <property type="molecule type" value="Genomic_DNA"/>
</dbReference>
<keyword evidence="6 18" id="KW-0645">Protease</keyword>
<evidence type="ECO:0000256" key="7">
    <source>
        <dbReference type="ARBA" id="ARBA00022729"/>
    </source>
</evidence>
<comment type="similarity">
    <text evidence="3">Belongs to the peptidase S1C family.</text>
</comment>
<dbReference type="Gene3D" id="2.30.42.10">
    <property type="match status" value="2"/>
</dbReference>
<keyword evidence="19" id="KW-1185">Reference proteome</keyword>
<dbReference type="InterPro" id="IPR001940">
    <property type="entry name" value="Peptidase_S1C"/>
</dbReference>
<keyword evidence="9" id="KW-0574">Periplasm</keyword>
<comment type="catalytic activity">
    <reaction evidence="1">
        <text>Acts on substrates that are at least partially unfolded. The cleavage site P1 residue is normally between a pair of hydrophobic residues, such as Val-|-Val.</text>
        <dbReference type="EC" id="3.4.21.107"/>
    </reaction>
</comment>
<keyword evidence="10 18" id="KW-0378">Hydrolase</keyword>
<dbReference type="SUPFAM" id="SSF50494">
    <property type="entry name" value="Trypsin-like serine proteases"/>
    <property type="match status" value="1"/>
</dbReference>
<dbReference type="Proteomes" id="UP000223606">
    <property type="component" value="Chromosome 1"/>
</dbReference>
<evidence type="ECO:0000256" key="2">
    <source>
        <dbReference type="ARBA" id="ARBA00004418"/>
    </source>
</evidence>
<dbReference type="Pfam" id="PF13365">
    <property type="entry name" value="Trypsin_2"/>
    <property type="match status" value="1"/>
</dbReference>
<keyword evidence="8" id="KW-0677">Repeat</keyword>
<evidence type="ECO:0000256" key="12">
    <source>
        <dbReference type="ARBA" id="ARBA00023016"/>
    </source>
</evidence>
<feature type="domain" description="PDZ" evidence="17">
    <location>
        <begin position="273"/>
        <end position="342"/>
    </location>
</feature>
<dbReference type="RefSeq" id="WP_099553248.1">
    <property type="nucleotide sequence ID" value="NZ_LT960614.1"/>
</dbReference>
<feature type="active site" description="Charge relay system" evidence="14">
    <location>
        <position position="159"/>
    </location>
</feature>
<feature type="signal peptide" evidence="16">
    <location>
        <begin position="1"/>
        <end position="43"/>
    </location>
</feature>
<dbReference type="GO" id="GO:0006508">
    <property type="term" value="P:proteolysis"/>
    <property type="evidence" value="ECO:0007669"/>
    <property type="project" value="UniProtKB-KW"/>
</dbReference>
<dbReference type="AlphaFoldDB" id="A0A2C9CZZ0"/>
<evidence type="ECO:0000256" key="6">
    <source>
        <dbReference type="ARBA" id="ARBA00022670"/>
    </source>
</evidence>
<evidence type="ECO:0000256" key="3">
    <source>
        <dbReference type="ARBA" id="ARBA00010541"/>
    </source>
</evidence>
<evidence type="ECO:0000313" key="19">
    <source>
        <dbReference type="Proteomes" id="UP000223606"/>
    </source>
</evidence>
<dbReference type="GO" id="GO:0042597">
    <property type="term" value="C:periplasmic space"/>
    <property type="evidence" value="ECO:0007669"/>
    <property type="project" value="UniProtKB-SubCell"/>
</dbReference>
<dbReference type="NCBIfam" id="TIGR02037">
    <property type="entry name" value="degP_htrA_DO"/>
    <property type="match status" value="1"/>
</dbReference>
<gene>
    <name evidence="18" type="primary">degP1_1</name>
    <name evidence="18" type="ORF">HDIA_0023</name>
</gene>
<keyword evidence="11" id="KW-0720">Serine protease</keyword>
<dbReference type="FunFam" id="2.40.10.120:FF:000007">
    <property type="entry name" value="Periplasmic serine endoprotease DegP-like"/>
    <property type="match status" value="1"/>
</dbReference>
<dbReference type="InterPro" id="IPR011782">
    <property type="entry name" value="Pept_S1C_Do"/>
</dbReference>
<dbReference type="GO" id="GO:0004252">
    <property type="term" value="F:serine-type endopeptidase activity"/>
    <property type="evidence" value="ECO:0007669"/>
    <property type="project" value="InterPro"/>
</dbReference>
<organism evidence="18 19">
    <name type="scientific">Hartmannibacter diazotrophicus</name>
    <dbReference type="NCBI Taxonomy" id="1482074"/>
    <lineage>
        <taxon>Bacteria</taxon>
        <taxon>Pseudomonadati</taxon>
        <taxon>Pseudomonadota</taxon>
        <taxon>Alphaproteobacteria</taxon>
        <taxon>Hyphomicrobiales</taxon>
        <taxon>Pleomorphomonadaceae</taxon>
        <taxon>Hartmannibacter</taxon>
    </lineage>
</organism>